<dbReference type="PANTHER" id="PTHR46670">
    <property type="entry name" value="ENDO/EXONUCLEASE/PHOSPHATASE DOMAIN-CONTAINING PROTEIN"/>
    <property type="match status" value="1"/>
</dbReference>
<name>A0ABQ7Q9D5_PLUXY</name>
<feature type="domain" description="FP protein C-terminal" evidence="2">
    <location>
        <begin position="14"/>
        <end position="57"/>
    </location>
</feature>
<organism evidence="3 4">
    <name type="scientific">Plutella xylostella</name>
    <name type="common">Diamondback moth</name>
    <name type="synonym">Plutella maculipennis</name>
    <dbReference type="NCBI Taxonomy" id="51655"/>
    <lineage>
        <taxon>Eukaryota</taxon>
        <taxon>Metazoa</taxon>
        <taxon>Ecdysozoa</taxon>
        <taxon>Arthropoda</taxon>
        <taxon>Hexapoda</taxon>
        <taxon>Insecta</taxon>
        <taxon>Pterygota</taxon>
        <taxon>Neoptera</taxon>
        <taxon>Endopterygota</taxon>
        <taxon>Lepidoptera</taxon>
        <taxon>Glossata</taxon>
        <taxon>Ditrysia</taxon>
        <taxon>Yponomeutoidea</taxon>
        <taxon>Plutellidae</taxon>
        <taxon>Plutella</taxon>
    </lineage>
</organism>
<dbReference type="Proteomes" id="UP000823941">
    <property type="component" value="Chromosome 18"/>
</dbReference>
<dbReference type="SUPFAM" id="SSF56219">
    <property type="entry name" value="DNase I-like"/>
    <property type="match status" value="1"/>
</dbReference>
<evidence type="ECO:0008006" key="5">
    <source>
        <dbReference type="Google" id="ProtNLM"/>
    </source>
</evidence>
<reference evidence="3 4" key="1">
    <citation type="submission" date="2021-06" db="EMBL/GenBank/DDBJ databases">
        <title>A haploid diamondback moth (Plutella xylostella L.) genome assembly resolves 31 chromosomes and identifies a diamide resistance mutation.</title>
        <authorList>
            <person name="Ward C.M."/>
            <person name="Perry K.D."/>
            <person name="Baker G."/>
            <person name="Powis K."/>
            <person name="Heckel D.G."/>
            <person name="Baxter S.W."/>
        </authorList>
    </citation>
    <scope>NUCLEOTIDE SEQUENCE [LARGE SCALE GENOMIC DNA]</scope>
    <source>
        <strain evidence="3 4">LV</strain>
        <tissue evidence="3">Single pupa</tissue>
    </source>
</reference>
<evidence type="ECO:0000313" key="3">
    <source>
        <dbReference type="EMBL" id="KAG7301844.1"/>
    </source>
</evidence>
<feature type="non-terminal residue" evidence="3">
    <location>
        <position position="333"/>
    </location>
</feature>
<dbReference type="PANTHER" id="PTHR46670:SF3">
    <property type="entry name" value="ENDONUCLEASE_EXONUCLEASE_PHOSPHATASE DOMAIN-CONTAINING PROTEIN"/>
    <property type="match status" value="1"/>
</dbReference>
<proteinExistence type="predicted"/>
<comment type="caution">
    <text evidence="3">The sequence shown here is derived from an EMBL/GenBank/DDBJ whole genome shotgun (WGS) entry which is preliminary data.</text>
</comment>
<feature type="non-terminal residue" evidence="3">
    <location>
        <position position="1"/>
    </location>
</feature>
<dbReference type="EMBL" id="JAHIBW010000018">
    <property type="protein sequence ID" value="KAG7301844.1"/>
    <property type="molecule type" value="Genomic_DNA"/>
</dbReference>
<evidence type="ECO:0000259" key="1">
    <source>
        <dbReference type="Pfam" id="PF14529"/>
    </source>
</evidence>
<dbReference type="Pfam" id="PF25298">
    <property type="entry name" value="Baculo_FP_2nd"/>
    <property type="match status" value="1"/>
</dbReference>
<protein>
    <recommendedName>
        <fullName evidence="5">Endonuclease/exonuclease/phosphatase domain-containing protein</fullName>
    </recommendedName>
</protein>
<sequence>SSAPRPFYVNERLTKYNRQLYYQTREVGRRLSWRFLWTKKGRIYARQGQDTPRHWIRMTGKNKSLLVGLFNAGSLGTGHDELIATVLRYDVDIMAINETWLREGEIDRAPVIPGYKLRHTPRPPGKRMRGGGVGMYVKTGLKVRFRTHPAAAGVEQMWLSCTVNTIKLLIGTAYRPPWQDCSIFFDALTDSITSFTNYDQMIVLGDFNINLLPNSTDYKRRHFDDFVQTVDLKQYVTDPTHFTSSSETLIDVVCSDLDIKSLNVDYIPTLGHHAFITVGLNVKKPKPLPQWITYRPLKNIILEQFNFDLNSINWEHIKSFTDVNKMVATFTDY</sequence>
<evidence type="ECO:0000259" key="2">
    <source>
        <dbReference type="Pfam" id="PF25298"/>
    </source>
</evidence>
<dbReference type="InterPro" id="IPR036691">
    <property type="entry name" value="Endo/exonu/phosph_ase_sf"/>
</dbReference>
<dbReference type="InterPro" id="IPR005135">
    <property type="entry name" value="Endo/exonuclease/phosphatase"/>
</dbReference>
<keyword evidence="4" id="KW-1185">Reference proteome</keyword>
<dbReference type="InterPro" id="IPR057251">
    <property type="entry name" value="FP_C"/>
</dbReference>
<dbReference type="Gene3D" id="3.60.10.10">
    <property type="entry name" value="Endonuclease/exonuclease/phosphatase"/>
    <property type="match status" value="1"/>
</dbReference>
<dbReference type="Pfam" id="PF14529">
    <property type="entry name" value="Exo_endo_phos_2"/>
    <property type="match status" value="1"/>
</dbReference>
<feature type="domain" description="Endonuclease/exonuclease/phosphatase" evidence="1">
    <location>
        <begin position="170"/>
        <end position="262"/>
    </location>
</feature>
<accession>A0ABQ7Q9D5</accession>
<evidence type="ECO:0000313" key="4">
    <source>
        <dbReference type="Proteomes" id="UP000823941"/>
    </source>
</evidence>
<gene>
    <name evidence="3" type="ORF">JYU34_013235</name>
</gene>